<comment type="caution">
    <text evidence="6">The sequence shown here is derived from an EMBL/GenBank/DDBJ whole genome shotgun (WGS) entry which is preliminary data.</text>
</comment>
<evidence type="ECO:0000256" key="2">
    <source>
        <dbReference type="ARBA" id="ARBA00023125"/>
    </source>
</evidence>
<proteinExistence type="predicted"/>
<name>A0A934S7X4_9BACT</name>
<organism evidence="6 7">
    <name type="scientific">Pelagicoccus mobilis</name>
    <dbReference type="NCBI Taxonomy" id="415221"/>
    <lineage>
        <taxon>Bacteria</taxon>
        <taxon>Pseudomonadati</taxon>
        <taxon>Verrucomicrobiota</taxon>
        <taxon>Opitutia</taxon>
        <taxon>Puniceicoccales</taxon>
        <taxon>Pelagicoccaceae</taxon>
        <taxon>Pelagicoccus</taxon>
    </lineage>
</organism>
<sequence>MGKNQSIGRAVSFMERNLKEAISIEEIAKASGFSKSTLQRRFLEATNVTVALFLRRLRLNAAAEELVSSKRRILDIALDYQFESQQTFSRAFKQATWLTPGEARRLKRVPNFLGGNGNLRKEGPLPSILQIRGYMIFTNNLDTLRNFYHEILGFPIVDDDPSFTQLDVGGIILSLHAGARPKHEGKRVPVEIGFFCEDVELTRKELIARGVKVGSVALFGDLRLCKGTDPDGNVFGISNRPLLRPAL</sequence>
<evidence type="ECO:0000256" key="1">
    <source>
        <dbReference type="ARBA" id="ARBA00023015"/>
    </source>
</evidence>
<dbReference type="Gene3D" id="1.10.10.60">
    <property type="entry name" value="Homeodomain-like"/>
    <property type="match status" value="2"/>
</dbReference>
<keyword evidence="7" id="KW-1185">Reference proteome</keyword>
<dbReference type="Pfam" id="PF00903">
    <property type="entry name" value="Glyoxalase"/>
    <property type="match status" value="1"/>
</dbReference>
<dbReference type="RefSeq" id="WP_200359576.1">
    <property type="nucleotide sequence ID" value="NZ_JAENIL010000095.1"/>
</dbReference>
<dbReference type="CDD" id="cd06587">
    <property type="entry name" value="VOC"/>
    <property type="match status" value="1"/>
</dbReference>
<dbReference type="GO" id="GO:0003700">
    <property type="term" value="F:DNA-binding transcription factor activity"/>
    <property type="evidence" value="ECO:0007669"/>
    <property type="project" value="InterPro"/>
</dbReference>
<keyword evidence="1" id="KW-0805">Transcription regulation</keyword>
<gene>
    <name evidence="6" type="ORF">JIN87_26770</name>
</gene>
<dbReference type="GO" id="GO:0043565">
    <property type="term" value="F:sequence-specific DNA binding"/>
    <property type="evidence" value="ECO:0007669"/>
    <property type="project" value="InterPro"/>
</dbReference>
<dbReference type="SUPFAM" id="SSF46689">
    <property type="entry name" value="Homeodomain-like"/>
    <property type="match status" value="2"/>
</dbReference>
<dbReference type="SMART" id="SM00342">
    <property type="entry name" value="HTH_ARAC"/>
    <property type="match status" value="1"/>
</dbReference>
<protein>
    <submittedName>
        <fullName evidence="6">Helix-turn-helix domain-containing protein</fullName>
    </submittedName>
</protein>
<evidence type="ECO:0000259" key="5">
    <source>
        <dbReference type="PROSITE" id="PS51819"/>
    </source>
</evidence>
<dbReference type="SUPFAM" id="SSF54593">
    <property type="entry name" value="Glyoxalase/Bleomycin resistance protein/Dihydroxybiphenyl dioxygenase"/>
    <property type="match status" value="1"/>
</dbReference>
<dbReference type="InterPro" id="IPR009057">
    <property type="entry name" value="Homeodomain-like_sf"/>
</dbReference>
<dbReference type="InterPro" id="IPR004360">
    <property type="entry name" value="Glyas_Fos-R_dOase_dom"/>
</dbReference>
<dbReference type="InterPro" id="IPR018060">
    <property type="entry name" value="HTH_AraC"/>
</dbReference>
<evidence type="ECO:0000313" key="7">
    <source>
        <dbReference type="Proteomes" id="UP000617628"/>
    </source>
</evidence>
<keyword evidence="2" id="KW-0238">DNA-binding</keyword>
<dbReference type="Proteomes" id="UP000617628">
    <property type="component" value="Unassembled WGS sequence"/>
</dbReference>
<dbReference type="InterPro" id="IPR050959">
    <property type="entry name" value="MarA-like"/>
</dbReference>
<dbReference type="AlphaFoldDB" id="A0A934S7X4"/>
<reference evidence="6" key="1">
    <citation type="submission" date="2021-01" db="EMBL/GenBank/DDBJ databases">
        <title>Modified the classification status of verrucomicrobia.</title>
        <authorList>
            <person name="Feng X."/>
        </authorList>
    </citation>
    <scope>NUCLEOTIDE SEQUENCE</scope>
    <source>
        <strain evidence="6">KCTC 13126</strain>
    </source>
</reference>
<evidence type="ECO:0000259" key="4">
    <source>
        <dbReference type="PROSITE" id="PS01124"/>
    </source>
</evidence>
<evidence type="ECO:0000313" key="6">
    <source>
        <dbReference type="EMBL" id="MBK1880518.1"/>
    </source>
</evidence>
<feature type="domain" description="HTH araC/xylS-type" evidence="4">
    <location>
        <begin position="8"/>
        <end position="106"/>
    </location>
</feature>
<feature type="domain" description="VOC" evidence="5">
    <location>
        <begin position="127"/>
        <end position="240"/>
    </location>
</feature>
<accession>A0A934S7X4</accession>
<dbReference type="Pfam" id="PF12833">
    <property type="entry name" value="HTH_18"/>
    <property type="match status" value="1"/>
</dbReference>
<dbReference type="InterPro" id="IPR037523">
    <property type="entry name" value="VOC_core"/>
</dbReference>
<dbReference type="PROSITE" id="PS01124">
    <property type="entry name" value="HTH_ARAC_FAMILY_2"/>
    <property type="match status" value="1"/>
</dbReference>
<dbReference type="EMBL" id="JAENIL010000095">
    <property type="protein sequence ID" value="MBK1880518.1"/>
    <property type="molecule type" value="Genomic_DNA"/>
</dbReference>
<dbReference type="Gene3D" id="3.10.180.10">
    <property type="entry name" value="2,3-Dihydroxybiphenyl 1,2-Dioxygenase, domain 1"/>
    <property type="match status" value="1"/>
</dbReference>
<evidence type="ECO:0000256" key="3">
    <source>
        <dbReference type="ARBA" id="ARBA00023163"/>
    </source>
</evidence>
<keyword evidence="3" id="KW-0804">Transcription</keyword>
<dbReference type="InterPro" id="IPR029068">
    <property type="entry name" value="Glyas_Bleomycin-R_OHBP_Dase"/>
</dbReference>
<dbReference type="PROSITE" id="PS51819">
    <property type="entry name" value="VOC"/>
    <property type="match status" value="1"/>
</dbReference>
<dbReference type="PANTHER" id="PTHR47504:SF5">
    <property type="entry name" value="RIGHT ORIGIN-BINDING PROTEIN"/>
    <property type="match status" value="1"/>
</dbReference>
<dbReference type="PANTHER" id="PTHR47504">
    <property type="entry name" value="RIGHT ORIGIN-BINDING PROTEIN"/>
    <property type="match status" value="1"/>
</dbReference>